<evidence type="ECO:0000313" key="7">
    <source>
        <dbReference type="EMBL" id="TDQ11838.1"/>
    </source>
</evidence>
<dbReference type="InterPro" id="IPR004358">
    <property type="entry name" value="Sig_transdc_His_kin-like_C"/>
</dbReference>
<dbReference type="InterPro" id="IPR036097">
    <property type="entry name" value="HisK_dim/P_sf"/>
</dbReference>
<sequence length="355" mass="39668">MILLATPSFPFGPNIHVVYQVNPGKLVFLHPDFDWIVSEADQENLSNALIALISPEDLLILSDAYSRAIHGEFSGSIKVKLNTGSPERWLQVSPFLAGEQSNPFLLCSLCDITDETLNTEVIARYTNKKNSILHMLAHDLRGPLNVAKSVINVVDKEIAEKETGVTDLRKKTQYIEEVLQQAIDLISDLVTRELLETTEVVLVKKRIDIVYKLREYLEESIRSEDLAEKSFTLTSSVPEIFIEVDEAKFMQIVNNLISNALKFTGPQGKIRIEVTEVENQVSFSFSDDGIGIPKHQLGEIFEKFTTARRPGLNGEPTLGLGLSIVKTIVGWHDGKIWCESKEGLGSTFRFVLPKG</sequence>
<dbReference type="GO" id="GO:0000155">
    <property type="term" value="F:phosphorelay sensor kinase activity"/>
    <property type="evidence" value="ECO:0007669"/>
    <property type="project" value="InterPro"/>
</dbReference>
<dbReference type="SMART" id="SM00387">
    <property type="entry name" value="HATPase_c"/>
    <property type="match status" value="1"/>
</dbReference>
<accession>A0A4R6T2B3</accession>
<dbReference type="InterPro" id="IPR036890">
    <property type="entry name" value="HATPase_C_sf"/>
</dbReference>
<dbReference type="CDD" id="cd00082">
    <property type="entry name" value="HisKA"/>
    <property type="match status" value="1"/>
</dbReference>
<protein>
    <recommendedName>
        <fullName evidence="2">histidine kinase</fullName>
        <ecNumber evidence="2">2.7.13.3</ecNumber>
    </recommendedName>
</protein>
<comment type="catalytic activity">
    <reaction evidence="1">
        <text>ATP + protein L-histidine = ADP + protein N-phospho-L-histidine.</text>
        <dbReference type="EC" id="2.7.13.3"/>
    </reaction>
</comment>
<keyword evidence="4" id="KW-0808">Transferase</keyword>
<dbReference type="Gene3D" id="1.10.287.130">
    <property type="match status" value="1"/>
</dbReference>
<keyword evidence="8" id="KW-1185">Reference proteome</keyword>
<dbReference type="InterPro" id="IPR005467">
    <property type="entry name" value="His_kinase_dom"/>
</dbReference>
<dbReference type="EMBL" id="SNYC01000003">
    <property type="protein sequence ID" value="TDQ11838.1"/>
    <property type="molecule type" value="Genomic_DNA"/>
</dbReference>
<name>A0A4R6T2B3_9SPHI</name>
<dbReference type="Gene3D" id="3.30.565.10">
    <property type="entry name" value="Histidine kinase-like ATPase, C-terminal domain"/>
    <property type="match status" value="1"/>
</dbReference>
<dbReference type="RefSeq" id="WP_133574879.1">
    <property type="nucleotide sequence ID" value="NZ_SNYC01000003.1"/>
</dbReference>
<reference evidence="7 8" key="1">
    <citation type="submission" date="2019-03" db="EMBL/GenBank/DDBJ databases">
        <title>Genomic Encyclopedia of Archaeal and Bacterial Type Strains, Phase II (KMG-II): from individual species to whole genera.</title>
        <authorList>
            <person name="Goeker M."/>
        </authorList>
    </citation>
    <scope>NUCLEOTIDE SEQUENCE [LARGE SCALE GENOMIC DNA]</scope>
    <source>
        <strain evidence="7 8">DSM 19035</strain>
    </source>
</reference>
<keyword evidence="5 7" id="KW-0418">Kinase</keyword>
<organism evidence="7 8">
    <name type="scientific">Pedobacter metabolipauper</name>
    <dbReference type="NCBI Taxonomy" id="425513"/>
    <lineage>
        <taxon>Bacteria</taxon>
        <taxon>Pseudomonadati</taxon>
        <taxon>Bacteroidota</taxon>
        <taxon>Sphingobacteriia</taxon>
        <taxon>Sphingobacteriales</taxon>
        <taxon>Sphingobacteriaceae</taxon>
        <taxon>Pedobacter</taxon>
    </lineage>
</organism>
<comment type="caution">
    <text evidence="7">The sequence shown here is derived from an EMBL/GenBank/DDBJ whole genome shotgun (WGS) entry which is preliminary data.</text>
</comment>
<evidence type="ECO:0000313" key="8">
    <source>
        <dbReference type="Proteomes" id="UP000295620"/>
    </source>
</evidence>
<proteinExistence type="predicted"/>
<dbReference type="InterPro" id="IPR003594">
    <property type="entry name" value="HATPase_dom"/>
</dbReference>
<evidence type="ECO:0000256" key="4">
    <source>
        <dbReference type="ARBA" id="ARBA00022679"/>
    </source>
</evidence>
<gene>
    <name evidence="7" type="ORF">ATK78_0968</name>
</gene>
<dbReference type="OrthoDB" id="9757990at2"/>
<dbReference type="CDD" id="cd00075">
    <property type="entry name" value="HATPase"/>
    <property type="match status" value="1"/>
</dbReference>
<evidence type="ECO:0000256" key="3">
    <source>
        <dbReference type="ARBA" id="ARBA00022553"/>
    </source>
</evidence>
<dbReference type="InterPro" id="IPR003661">
    <property type="entry name" value="HisK_dim/P_dom"/>
</dbReference>
<dbReference type="SUPFAM" id="SSF47384">
    <property type="entry name" value="Homodimeric domain of signal transducing histidine kinase"/>
    <property type="match status" value="1"/>
</dbReference>
<dbReference type="Proteomes" id="UP000295620">
    <property type="component" value="Unassembled WGS sequence"/>
</dbReference>
<evidence type="ECO:0000256" key="2">
    <source>
        <dbReference type="ARBA" id="ARBA00012438"/>
    </source>
</evidence>
<evidence type="ECO:0000256" key="1">
    <source>
        <dbReference type="ARBA" id="ARBA00000085"/>
    </source>
</evidence>
<dbReference type="Pfam" id="PF02518">
    <property type="entry name" value="HATPase_c"/>
    <property type="match status" value="1"/>
</dbReference>
<dbReference type="PRINTS" id="PR00344">
    <property type="entry name" value="BCTRLSENSOR"/>
</dbReference>
<dbReference type="PANTHER" id="PTHR43547">
    <property type="entry name" value="TWO-COMPONENT HISTIDINE KINASE"/>
    <property type="match status" value="1"/>
</dbReference>
<dbReference type="SUPFAM" id="SSF55874">
    <property type="entry name" value="ATPase domain of HSP90 chaperone/DNA topoisomerase II/histidine kinase"/>
    <property type="match status" value="1"/>
</dbReference>
<dbReference type="FunFam" id="3.30.565.10:FF:000006">
    <property type="entry name" value="Sensor histidine kinase WalK"/>
    <property type="match status" value="1"/>
</dbReference>
<keyword evidence="3" id="KW-0597">Phosphoprotein</keyword>
<dbReference type="PANTHER" id="PTHR43547:SF2">
    <property type="entry name" value="HYBRID SIGNAL TRANSDUCTION HISTIDINE KINASE C"/>
    <property type="match status" value="1"/>
</dbReference>
<evidence type="ECO:0000256" key="5">
    <source>
        <dbReference type="ARBA" id="ARBA00022777"/>
    </source>
</evidence>
<dbReference type="AlphaFoldDB" id="A0A4R6T2B3"/>
<dbReference type="EC" id="2.7.13.3" evidence="2"/>
<feature type="domain" description="Histidine kinase" evidence="6">
    <location>
        <begin position="135"/>
        <end position="355"/>
    </location>
</feature>
<evidence type="ECO:0000259" key="6">
    <source>
        <dbReference type="PROSITE" id="PS50109"/>
    </source>
</evidence>
<dbReference type="PROSITE" id="PS50109">
    <property type="entry name" value="HIS_KIN"/>
    <property type="match status" value="1"/>
</dbReference>